<keyword evidence="6" id="KW-0560">Oxidoreductase</keyword>
<dbReference type="HOGENOM" id="CLU_146740_0_0_0"/>
<evidence type="ECO:0000256" key="3">
    <source>
        <dbReference type="ARBA" id="ARBA00022692"/>
    </source>
</evidence>
<feature type="transmembrane region" description="Helical" evidence="10">
    <location>
        <begin position="12"/>
        <end position="30"/>
    </location>
</feature>
<accession>D1C5R2</accession>
<dbReference type="Gene3D" id="1.20.1440.130">
    <property type="entry name" value="VKOR domain"/>
    <property type="match status" value="1"/>
</dbReference>
<dbReference type="GO" id="GO:0048038">
    <property type="term" value="F:quinone binding"/>
    <property type="evidence" value="ECO:0007669"/>
    <property type="project" value="UniProtKB-KW"/>
</dbReference>
<evidence type="ECO:0000313" key="12">
    <source>
        <dbReference type="EMBL" id="ACZ39464.1"/>
    </source>
</evidence>
<keyword evidence="3 10" id="KW-0812">Transmembrane</keyword>
<feature type="domain" description="Vitamin K epoxide reductase" evidence="11">
    <location>
        <begin position="4"/>
        <end position="139"/>
    </location>
</feature>
<dbReference type="GO" id="GO:0016491">
    <property type="term" value="F:oxidoreductase activity"/>
    <property type="evidence" value="ECO:0007669"/>
    <property type="project" value="UniProtKB-KW"/>
</dbReference>
<dbReference type="RefSeq" id="WP_012872510.1">
    <property type="nucleotide sequence ID" value="NC_013523.1"/>
</dbReference>
<keyword evidence="7 10" id="KW-0472">Membrane</keyword>
<evidence type="ECO:0000256" key="1">
    <source>
        <dbReference type="ARBA" id="ARBA00004141"/>
    </source>
</evidence>
<evidence type="ECO:0000259" key="11">
    <source>
        <dbReference type="SMART" id="SM00756"/>
    </source>
</evidence>
<keyword evidence="9" id="KW-0676">Redox-active center</keyword>
<dbReference type="SMART" id="SM00756">
    <property type="entry name" value="VKc"/>
    <property type="match status" value="1"/>
</dbReference>
<dbReference type="InterPro" id="IPR012932">
    <property type="entry name" value="VKOR"/>
</dbReference>
<evidence type="ECO:0000256" key="4">
    <source>
        <dbReference type="ARBA" id="ARBA00022719"/>
    </source>
</evidence>
<dbReference type="eggNOG" id="COG4243">
    <property type="taxonomic scope" value="Bacteria"/>
</dbReference>
<evidence type="ECO:0000256" key="5">
    <source>
        <dbReference type="ARBA" id="ARBA00022989"/>
    </source>
</evidence>
<dbReference type="CDD" id="cd12916">
    <property type="entry name" value="VKOR_1"/>
    <property type="match status" value="1"/>
</dbReference>
<dbReference type="EMBL" id="CP001823">
    <property type="protein sequence ID" value="ACZ39464.1"/>
    <property type="molecule type" value="Genomic_DNA"/>
</dbReference>
<sequence length="149" mass="15653">MIRGTGWQTASLALAIPGVLVAGYLTYSHYDTGALVCTVGDCKTVQNSPYAEIAGIPISILGMGMYLAVIGLGFLRRTRPAWASTATMAAFALVLSGALYAAYLTYLEIAVIEAICQWCVTSAVLTLGILVAEGVLLWRFLGAGESEIA</sequence>
<dbReference type="STRING" id="479434.Sthe_2034"/>
<dbReference type="Pfam" id="PF07884">
    <property type="entry name" value="VKOR"/>
    <property type="match status" value="1"/>
</dbReference>
<proteinExistence type="inferred from homology"/>
<evidence type="ECO:0000256" key="7">
    <source>
        <dbReference type="ARBA" id="ARBA00023136"/>
    </source>
</evidence>
<evidence type="ECO:0000256" key="2">
    <source>
        <dbReference type="ARBA" id="ARBA00006214"/>
    </source>
</evidence>
<feature type="transmembrane region" description="Helical" evidence="10">
    <location>
        <begin position="50"/>
        <end position="75"/>
    </location>
</feature>
<dbReference type="PANTHER" id="PTHR34573:SF1">
    <property type="entry name" value="VITAMIN K EPOXIDE REDUCTASE DOMAIN-CONTAINING PROTEIN"/>
    <property type="match status" value="1"/>
</dbReference>
<keyword evidence="5 10" id="KW-1133">Transmembrane helix</keyword>
<dbReference type="KEGG" id="sti:Sthe_2034"/>
<comment type="subcellular location">
    <subcellularLocation>
        <location evidence="1">Membrane</location>
        <topology evidence="1">Multi-pass membrane protein</topology>
    </subcellularLocation>
</comment>
<dbReference type="GO" id="GO:0016020">
    <property type="term" value="C:membrane"/>
    <property type="evidence" value="ECO:0007669"/>
    <property type="project" value="UniProtKB-SubCell"/>
</dbReference>
<evidence type="ECO:0000256" key="8">
    <source>
        <dbReference type="ARBA" id="ARBA00023157"/>
    </source>
</evidence>
<evidence type="ECO:0000256" key="6">
    <source>
        <dbReference type="ARBA" id="ARBA00023002"/>
    </source>
</evidence>
<comment type="similarity">
    <text evidence="2">Belongs to the VKOR family.</text>
</comment>
<dbReference type="Proteomes" id="UP000002027">
    <property type="component" value="Chromosome 1"/>
</dbReference>
<gene>
    <name evidence="12" type="ordered locus">Sthe_2034</name>
</gene>
<evidence type="ECO:0000256" key="10">
    <source>
        <dbReference type="SAM" id="Phobius"/>
    </source>
</evidence>
<evidence type="ECO:0000313" key="13">
    <source>
        <dbReference type="Proteomes" id="UP000002027"/>
    </source>
</evidence>
<feature type="transmembrane region" description="Helical" evidence="10">
    <location>
        <begin position="82"/>
        <end position="103"/>
    </location>
</feature>
<dbReference type="AlphaFoldDB" id="D1C5R2"/>
<dbReference type="InParanoid" id="D1C5R2"/>
<reference evidence="13" key="1">
    <citation type="submission" date="2009-11" db="EMBL/GenBank/DDBJ databases">
        <title>The complete chromosome 1 of Sphaerobacter thermophilus DSM 20745.</title>
        <authorList>
            <person name="Lucas S."/>
            <person name="Copeland A."/>
            <person name="Lapidus A."/>
            <person name="Glavina del Rio T."/>
            <person name="Dalin E."/>
            <person name="Tice H."/>
            <person name="Bruce D."/>
            <person name="Goodwin L."/>
            <person name="Pitluck S."/>
            <person name="Kyrpides N."/>
            <person name="Mavromatis K."/>
            <person name="Ivanova N."/>
            <person name="Mikhailova N."/>
            <person name="LaButti K.M."/>
            <person name="Clum A."/>
            <person name="Sun H.I."/>
            <person name="Brettin T."/>
            <person name="Detter J.C."/>
            <person name="Han C."/>
            <person name="Larimer F."/>
            <person name="Land M."/>
            <person name="Hauser L."/>
            <person name="Markowitz V."/>
            <person name="Cheng J.F."/>
            <person name="Hugenholtz P."/>
            <person name="Woyke T."/>
            <person name="Wu D."/>
            <person name="Steenblock K."/>
            <person name="Schneider S."/>
            <person name="Pukall R."/>
            <person name="Goeker M."/>
            <person name="Klenk H.P."/>
            <person name="Eisen J.A."/>
        </authorList>
    </citation>
    <scope>NUCLEOTIDE SEQUENCE [LARGE SCALE GENOMIC DNA]</scope>
    <source>
        <strain evidence="13">ATCC 49802 / DSM 20745 / S 6022</strain>
    </source>
</reference>
<keyword evidence="4" id="KW-0874">Quinone</keyword>
<keyword evidence="8" id="KW-1015">Disulfide bond</keyword>
<dbReference type="InterPro" id="IPR044698">
    <property type="entry name" value="VKOR/LTO1"/>
</dbReference>
<protein>
    <submittedName>
        <fullName evidence="12">Vitamin K epoxide reductase</fullName>
    </submittedName>
</protein>
<keyword evidence="13" id="KW-1185">Reference proteome</keyword>
<name>D1C5R2_SPHTD</name>
<feature type="transmembrane region" description="Helical" evidence="10">
    <location>
        <begin position="109"/>
        <end position="132"/>
    </location>
</feature>
<evidence type="ECO:0000256" key="9">
    <source>
        <dbReference type="ARBA" id="ARBA00023284"/>
    </source>
</evidence>
<reference evidence="12 13" key="2">
    <citation type="journal article" date="2010" name="Stand. Genomic Sci.">
        <title>Complete genome sequence of Desulfohalobium retbaense type strain (HR(100)).</title>
        <authorList>
            <person name="Spring S."/>
            <person name="Nolan M."/>
            <person name="Lapidus A."/>
            <person name="Glavina Del Rio T."/>
            <person name="Copeland A."/>
            <person name="Tice H."/>
            <person name="Cheng J.F."/>
            <person name="Lucas S."/>
            <person name="Land M."/>
            <person name="Chen F."/>
            <person name="Bruce D."/>
            <person name="Goodwin L."/>
            <person name="Pitluck S."/>
            <person name="Ivanova N."/>
            <person name="Mavromatis K."/>
            <person name="Mikhailova N."/>
            <person name="Pati A."/>
            <person name="Chen A."/>
            <person name="Palaniappan K."/>
            <person name="Hauser L."/>
            <person name="Chang Y.J."/>
            <person name="Jeffries C.D."/>
            <person name="Munk C."/>
            <person name="Kiss H."/>
            <person name="Chain P."/>
            <person name="Han C."/>
            <person name="Brettin T."/>
            <person name="Detter J.C."/>
            <person name="Schuler E."/>
            <person name="Goker M."/>
            <person name="Rohde M."/>
            <person name="Bristow J."/>
            <person name="Eisen J.A."/>
            <person name="Markowitz V."/>
            <person name="Hugenholtz P."/>
            <person name="Kyrpides N.C."/>
            <person name="Klenk H.P."/>
        </authorList>
    </citation>
    <scope>NUCLEOTIDE SEQUENCE [LARGE SCALE GENOMIC DNA]</scope>
    <source>
        <strain evidence="13">ATCC 49802 / DSM 20745 / S 6022</strain>
    </source>
</reference>
<dbReference type="InterPro" id="IPR038354">
    <property type="entry name" value="VKOR_sf"/>
</dbReference>
<organism evidence="12 13">
    <name type="scientific">Sphaerobacter thermophilus (strain ATCC 49802 / DSM 20745 / KCCM 41009 / NCIMB 13125 / S 6022)</name>
    <dbReference type="NCBI Taxonomy" id="479434"/>
    <lineage>
        <taxon>Bacteria</taxon>
        <taxon>Pseudomonadati</taxon>
        <taxon>Thermomicrobiota</taxon>
        <taxon>Thermomicrobia</taxon>
        <taxon>Sphaerobacterales</taxon>
        <taxon>Sphaerobacterineae</taxon>
        <taxon>Sphaerobacteraceae</taxon>
        <taxon>Sphaerobacter</taxon>
    </lineage>
</organism>
<dbReference type="PANTHER" id="PTHR34573">
    <property type="entry name" value="VKC DOMAIN-CONTAINING PROTEIN"/>
    <property type="match status" value="1"/>
</dbReference>